<feature type="non-terminal residue" evidence="2">
    <location>
        <position position="1"/>
    </location>
</feature>
<gene>
    <name evidence="2" type="ORF">BYL167_LOCUS59514</name>
</gene>
<comment type="caution">
    <text evidence="2">The sequence shown here is derived from an EMBL/GenBank/DDBJ whole genome shotgun (WGS) entry which is preliminary data.</text>
</comment>
<dbReference type="Proteomes" id="UP000681967">
    <property type="component" value="Unassembled WGS sequence"/>
</dbReference>
<sequence>HELDATTTEIASRADESDQSRRKLVELSRDFKKNTNEVSCYTILILIDH</sequence>
<evidence type="ECO:0000259" key="1">
    <source>
        <dbReference type="Pfam" id="PF25398"/>
    </source>
</evidence>
<feature type="domain" description="Cux N-terminal" evidence="1">
    <location>
        <begin position="2"/>
        <end position="40"/>
    </location>
</feature>
<dbReference type="EMBL" id="CAJOBH010228774">
    <property type="protein sequence ID" value="CAF5062870.1"/>
    <property type="molecule type" value="Genomic_DNA"/>
</dbReference>
<evidence type="ECO:0000313" key="3">
    <source>
        <dbReference type="Proteomes" id="UP000681967"/>
    </source>
</evidence>
<dbReference type="AlphaFoldDB" id="A0A8S3EMB7"/>
<dbReference type="Pfam" id="PF25398">
    <property type="entry name" value="CUX1_N"/>
    <property type="match status" value="1"/>
</dbReference>
<proteinExistence type="predicted"/>
<evidence type="ECO:0000313" key="2">
    <source>
        <dbReference type="EMBL" id="CAF5062870.1"/>
    </source>
</evidence>
<protein>
    <recommendedName>
        <fullName evidence="1">Cux N-terminal domain-containing protein</fullName>
    </recommendedName>
</protein>
<name>A0A8S3EMB7_9BILA</name>
<organism evidence="2 3">
    <name type="scientific">Rotaria magnacalcarata</name>
    <dbReference type="NCBI Taxonomy" id="392030"/>
    <lineage>
        <taxon>Eukaryota</taxon>
        <taxon>Metazoa</taxon>
        <taxon>Spiralia</taxon>
        <taxon>Gnathifera</taxon>
        <taxon>Rotifera</taxon>
        <taxon>Eurotatoria</taxon>
        <taxon>Bdelloidea</taxon>
        <taxon>Philodinida</taxon>
        <taxon>Philodinidae</taxon>
        <taxon>Rotaria</taxon>
    </lineage>
</organism>
<dbReference type="InterPro" id="IPR057476">
    <property type="entry name" value="Cux_N"/>
</dbReference>
<reference evidence="2" key="1">
    <citation type="submission" date="2021-02" db="EMBL/GenBank/DDBJ databases">
        <authorList>
            <person name="Nowell W R."/>
        </authorList>
    </citation>
    <scope>NUCLEOTIDE SEQUENCE</scope>
</reference>
<accession>A0A8S3EMB7</accession>